<comment type="similarity">
    <text evidence="7">Belongs to the mitochondrion-specific ribosomal protein mL45 family.</text>
</comment>
<sequence>MIIRFHPSASSLLSSLVVSTPFGTQRAFVHHHMEREDLARFLGIKRSNKARSNRNTHVNEKIFRKLRGKKTITMQLPDDEERRRHDSLTPSQLRIELLRKGINPYKEVQPRIWQESQISIQSFYGVIDPFVTLEETLPIFSGGVEGMKLKGEELKQRLLHRYHNWRNGTSRIRKKEGFEKFDARAFGSTADLIYEQAHQALMNRDKTALHKYITEHAYSKMWPDVENGSVVWDLVERLEPSTVVSVRCLDYPYKSGNDIAQLTVRMHSKQKLAIYDRFGHLLLGSETEPREVVEYVVFENHIAVIDGTWRLHDKVYPKWVAPKQGVLTTYALVPKKENVNEKIKKAIDDEEFEEFPVQEWAEKAQDGDDDEVNVWEDNWDDETHESDFSKQLKEELSKSGAMS</sequence>
<evidence type="ECO:0000259" key="10">
    <source>
        <dbReference type="SMART" id="SM00978"/>
    </source>
</evidence>
<evidence type="ECO:0000256" key="6">
    <source>
        <dbReference type="ARBA" id="ARBA00034491"/>
    </source>
</evidence>
<dbReference type="CDD" id="cd13768">
    <property type="entry name" value="DSS1_Sem1"/>
    <property type="match status" value="1"/>
</dbReference>
<feature type="compositionally biased region" description="Basic and acidic residues" evidence="9">
    <location>
        <begin position="385"/>
        <end position="397"/>
    </location>
</feature>
<proteinExistence type="inferred from homology"/>
<dbReference type="PANTHER" id="PTHR28554:SF1">
    <property type="entry name" value="LARGE RIBOSOMAL SUBUNIT PROTEIN ML45"/>
    <property type="match status" value="1"/>
</dbReference>
<dbReference type="OrthoDB" id="19619at2759"/>
<dbReference type="GO" id="GO:0043248">
    <property type="term" value="P:proteasome assembly"/>
    <property type="evidence" value="ECO:0007669"/>
    <property type="project" value="UniProtKB-UniRule"/>
</dbReference>
<comment type="subcellular location">
    <subcellularLocation>
        <location evidence="1">Mitochondrion</location>
    </subcellularLocation>
    <subcellularLocation>
        <location evidence="8">Nucleus</location>
    </subcellularLocation>
</comment>
<dbReference type="STRING" id="29172.A0A0D8XUZ9"/>
<dbReference type="InterPro" id="IPR007379">
    <property type="entry name" value="Tim44-like_dom"/>
</dbReference>
<dbReference type="GO" id="GO:0006406">
    <property type="term" value="P:mRNA export from nucleus"/>
    <property type="evidence" value="ECO:0007669"/>
    <property type="project" value="UniProtKB-UniRule"/>
</dbReference>
<keyword evidence="5" id="KW-0687">Ribonucleoprotein</keyword>
<keyword evidence="8" id="KW-0539">Nucleus</keyword>
<dbReference type="InterPro" id="IPR007834">
    <property type="entry name" value="DSS1_SEM1"/>
</dbReference>
<feature type="region of interest" description="Disordered" evidence="9">
    <location>
        <begin position="380"/>
        <end position="403"/>
    </location>
</feature>
<keyword evidence="3" id="KW-0689">Ribosomal protein</keyword>
<gene>
    <name evidence="11" type="ORF">DICVIV_05571</name>
</gene>
<evidence type="ECO:0000256" key="4">
    <source>
        <dbReference type="ARBA" id="ARBA00023128"/>
    </source>
</evidence>
<evidence type="ECO:0000313" key="12">
    <source>
        <dbReference type="Proteomes" id="UP000053766"/>
    </source>
</evidence>
<dbReference type="Gene3D" id="3.10.450.240">
    <property type="match status" value="1"/>
</dbReference>
<dbReference type="GO" id="GO:0008541">
    <property type="term" value="C:proteasome regulatory particle, lid subcomplex"/>
    <property type="evidence" value="ECO:0007669"/>
    <property type="project" value="UniProtKB-UniRule"/>
</dbReference>
<evidence type="ECO:0000256" key="1">
    <source>
        <dbReference type="ARBA" id="ARBA00004173"/>
    </source>
</evidence>
<feature type="domain" description="Tim44-like" evidence="10">
    <location>
        <begin position="165"/>
        <end position="316"/>
    </location>
</feature>
<protein>
    <recommendedName>
        <fullName evidence="8">26S proteasome complex subunit dss-1</fullName>
    </recommendedName>
</protein>
<dbReference type="Proteomes" id="UP000053766">
    <property type="component" value="Unassembled WGS sequence"/>
</dbReference>
<evidence type="ECO:0000256" key="9">
    <source>
        <dbReference type="SAM" id="MobiDB-lite"/>
    </source>
</evidence>
<keyword evidence="4" id="KW-0496">Mitochondrion</keyword>
<name>A0A0D8XUZ9_DICVI</name>
<dbReference type="Pfam" id="PF04280">
    <property type="entry name" value="Tim44"/>
    <property type="match status" value="1"/>
</dbReference>
<dbReference type="GO" id="GO:0005634">
    <property type="term" value="C:nucleus"/>
    <property type="evidence" value="ECO:0007669"/>
    <property type="project" value="UniProtKB-SubCell"/>
</dbReference>
<evidence type="ECO:0000256" key="5">
    <source>
        <dbReference type="ARBA" id="ARBA00023274"/>
    </source>
</evidence>
<dbReference type="Pfam" id="PF05160">
    <property type="entry name" value="DSS1_SEM1"/>
    <property type="match status" value="1"/>
</dbReference>
<dbReference type="EMBL" id="KN716271">
    <property type="protein sequence ID" value="KJH48330.1"/>
    <property type="molecule type" value="Genomic_DNA"/>
</dbReference>
<reference evidence="11 12" key="1">
    <citation type="submission" date="2013-11" db="EMBL/GenBank/DDBJ databases">
        <title>Draft genome of the bovine lungworm Dictyocaulus viviparus.</title>
        <authorList>
            <person name="Mitreva M."/>
        </authorList>
    </citation>
    <scope>NUCLEOTIDE SEQUENCE [LARGE SCALE GENOMIC DNA]</scope>
    <source>
        <strain evidence="11 12">HannoverDv2000</strain>
    </source>
</reference>
<reference evidence="12" key="2">
    <citation type="journal article" date="2016" name="Sci. Rep.">
        <title>Dictyocaulus viviparus genome, variome and transcriptome elucidate lungworm biology and support future intervention.</title>
        <authorList>
            <person name="McNulty S.N."/>
            <person name="Strube C."/>
            <person name="Rosa B.A."/>
            <person name="Martin J.C."/>
            <person name="Tyagi R."/>
            <person name="Choi Y.J."/>
            <person name="Wang Q."/>
            <person name="Hallsworth Pepin K."/>
            <person name="Zhang X."/>
            <person name="Ozersky P."/>
            <person name="Wilson R.K."/>
            <person name="Sternberg P.W."/>
            <person name="Gasser R.B."/>
            <person name="Mitreva M."/>
        </authorList>
    </citation>
    <scope>NUCLEOTIDE SEQUENCE [LARGE SCALE GENOMIC DNA]</scope>
    <source>
        <strain evidence="12">HannoverDv2000</strain>
    </source>
</reference>
<comment type="similarity">
    <text evidence="6 8">Belongs to the DSS1/SEM1 family.</text>
</comment>
<keyword evidence="12" id="KW-1185">Reference proteome</keyword>
<evidence type="ECO:0000256" key="3">
    <source>
        <dbReference type="ARBA" id="ARBA00022980"/>
    </source>
</evidence>
<evidence type="ECO:0000256" key="7">
    <source>
        <dbReference type="ARBA" id="ARBA00038073"/>
    </source>
</evidence>
<dbReference type="AlphaFoldDB" id="A0A0D8XUZ9"/>
<dbReference type="InterPro" id="IPR032710">
    <property type="entry name" value="NTF2-like_dom_sf"/>
</dbReference>
<keyword evidence="8" id="KW-0647">Proteasome</keyword>
<dbReference type="SMART" id="SM00978">
    <property type="entry name" value="Tim44"/>
    <property type="match status" value="1"/>
</dbReference>
<organism evidence="11 12">
    <name type="scientific">Dictyocaulus viviparus</name>
    <name type="common">Bovine lungworm</name>
    <dbReference type="NCBI Taxonomy" id="29172"/>
    <lineage>
        <taxon>Eukaryota</taxon>
        <taxon>Metazoa</taxon>
        <taxon>Ecdysozoa</taxon>
        <taxon>Nematoda</taxon>
        <taxon>Chromadorea</taxon>
        <taxon>Rhabditida</taxon>
        <taxon>Rhabditina</taxon>
        <taxon>Rhabditomorpha</taxon>
        <taxon>Strongyloidea</taxon>
        <taxon>Metastrongylidae</taxon>
        <taxon>Dictyocaulus</taxon>
    </lineage>
</organism>
<dbReference type="PANTHER" id="PTHR28554">
    <property type="entry name" value="39S RIBOSOMAL PROTEIN L45, MITOCHONDRIAL"/>
    <property type="match status" value="1"/>
</dbReference>
<dbReference type="SUPFAM" id="SSF54427">
    <property type="entry name" value="NTF2-like"/>
    <property type="match status" value="1"/>
</dbReference>
<dbReference type="GO" id="GO:1990904">
    <property type="term" value="C:ribonucleoprotein complex"/>
    <property type="evidence" value="ECO:0007669"/>
    <property type="project" value="UniProtKB-KW"/>
</dbReference>
<keyword evidence="2" id="KW-0809">Transit peptide</keyword>
<accession>A0A0D8XUZ9</accession>
<evidence type="ECO:0000313" key="11">
    <source>
        <dbReference type="EMBL" id="KJH48330.1"/>
    </source>
</evidence>
<evidence type="ECO:0000256" key="8">
    <source>
        <dbReference type="RuleBase" id="RU369057"/>
    </source>
</evidence>
<dbReference type="GO" id="GO:0005840">
    <property type="term" value="C:ribosome"/>
    <property type="evidence" value="ECO:0007669"/>
    <property type="project" value="UniProtKB-KW"/>
</dbReference>
<dbReference type="GO" id="GO:0005739">
    <property type="term" value="C:mitochondrion"/>
    <property type="evidence" value="ECO:0007669"/>
    <property type="project" value="UniProtKB-SubCell"/>
</dbReference>
<dbReference type="FunFam" id="3.10.450.240:FF:000003">
    <property type="entry name" value="39S ribosomal protein L45, mitochondrial"/>
    <property type="match status" value="1"/>
</dbReference>
<comment type="function">
    <text evidence="8">Component of the 26S proteasome, a multiprotein complex involved in the ATP-dependent degradation of ubiquitinated proteins.</text>
</comment>
<dbReference type="SMART" id="SM01385">
    <property type="entry name" value="DSS1_SEM1"/>
    <property type="match status" value="1"/>
</dbReference>
<evidence type="ECO:0000256" key="2">
    <source>
        <dbReference type="ARBA" id="ARBA00022946"/>
    </source>
</evidence>
<dbReference type="InterPro" id="IPR051975">
    <property type="entry name" value="mtLSU_mL45"/>
</dbReference>